<proteinExistence type="predicted"/>
<comment type="caution">
    <text evidence="2">The sequence shown here is derived from an EMBL/GenBank/DDBJ whole genome shotgun (WGS) entry which is preliminary data.</text>
</comment>
<dbReference type="EMBL" id="CATNWA010018044">
    <property type="protein sequence ID" value="CAI9604912.1"/>
    <property type="molecule type" value="Genomic_DNA"/>
</dbReference>
<protein>
    <submittedName>
        <fullName evidence="2">Uncharacterized protein</fullName>
    </submittedName>
</protein>
<feature type="compositionally biased region" description="Polar residues" evidence="1">
    <location>
        <begin position="139"/>
        <end position="150"/>
    </location>
</feature>
<keyword evidence="3" id="KW-1185">Reference proteome</keyword>
<evidence type="ECO:0000313" key="3">
    <source>
        <dbReference type="Proteomes" id="UP001162483"/>
    </source>
</evidence>
<dbReference type="Proteomes" id="UP001162483">
    <property type="component" value="Unassembled WGS sequence"/>
</dbReference>
<evidence type="ECO:0000313" key="2">
    <source>
        <dbReference type="EMBL" id="CAI9604912.1"/>
    </source>
</evidence>
<sequence>KSVGGEYKASHKLLGGPQYEGIYHAVSLGFPEETSIGTRPALPPRVLFEVHSLKLLAAHCFLNTPYITHDSLLEEKTKMIDPQGIMATMPRKGQPTMQWRYSQVGSMELDKFLEDVRNGIYPLMNFAVSRPHVLPRALSQSQEDLQTVKTPTPEPVEVETRRSPRCTVA</sequence>
<accession>A0ABN9G9J9</accession>
<organism evidence="2 3">
    <name type="scientific">Staurois parvus</name>
    <dbReference type="NCBI Taxonomy" id="386267"/>
    <lineage>
        <taxon>Eukaryota</taxon>
        <taxon>Metazoa</taxon>
        <taxon>Chordata</taxon>
        <taxon>Craniata</taxon>
        <taxon>Vertebrata</taxon>
        <taxon>Euteleostomi</taxon>
        <taxon>Amphibia</taxon>
        <taxon>Batrachia</taxon>
        <taxon>Anura</taxon>
        <taxon>Neobatrachia</taxon>
        <taxon>Ranoidea</taxon>
        <taxon>Ranidae</taxon>
        <taxon>Staurois</taxon>
    </lineage>
</organism>
<reference evidence="2" key="1">
    <citation type="submission" date="2023-05" db="EMBL/GenBank/DDBJ databases">
        <authorList>
            <person name="Stuckert A."/>
        </authorList>
    </citation>
    <scope>NUCLEOTIDE SEQUENCE</scope>
</reference>
<feature type="non-terminal residue" evidence="2">
    <location>
        <position position="1"/>
    </location>
</feature>
<evidence type="ECO:0000256" key="1">
    <source>
        <dbReference type="SAM" id="MobiDB-lite"/>
    </source>
</evidence>
<feature type="region of interest" description="Disordered" evidence="1">
    <location>
        <begin position="139"/>
        <end position="169"/>
    </location>
</feature>
<name>A0ABN9G9J9_9NEOB</name>
<gene>
    <name evidence="2" type="ORF">SPARVUS_LOCUS13521717</name>
</gene>